<name>A0A2A6FUW0_9MICO</name>
<evidence type="ECO:0000313" key="3">
    <source>
        <dbReference type="Proteomes" id="UP000219994"/>
    </source>
</evidence>
<comment type="caution">
    <text evidence="2">The sequence shown here is derived from an EMBL/GenBank/DDBJ whole genome shotgun (WGS) entry which is preliminary data.</text>
</comment>
<dbReference type="EMBL" id="NAEP01000011">
    <property type="protein sequence ID" value="PDQ36509.1"/>
    <property type="molecule type" value="Genomic_DNA"/>
</dbReference>
<proteinExistence type="predicted"/>
<sequence>MVHRNVRLAEVGCLVLVQRVLSGRPVSHVAEELGVSRQCAHRWVMRFQLLGVAGLRDRPARARICSTQTPRFTVPQIGPRAHASAAQIFWIDGCWIGPRAHASGVDARGGRGTVVAVAAGRTAGSGRAGASCRGQPVDGVSDRACQMVCVRGGFPYGRKHTVGYRQGVA</sequence>
<protein>
    <recommendedName>
        <fullName evidence="1">Insertion element IS150 protein InsJ-like helix-turn-helix domain-containing protein</fullName>
    </recommendedName>
</protein>
<dbReference type="InterPro" id="IPR009057">
    <property type="entry name" value="Homeodomain-like_sf"/>
</dbReference>
<dbReference type="Pfam" id="PF13518">
    <property type="entry name" value="HTH_28"/>
    <property type="match status" value="1"/>
</dbReference>
<accession>A0A2A6FUW0</accession>
<organism evidence="2 3">
    <name type="scientific">Candidatus Lumbricidiphila eiseniae</name>
    <dbReference type="NCBI Taxonomy" id="1969409"/>
    <lineage>
        <taxon>Bacteria</taxon>
        <taxon>Bacillati</taxon>
        <taxon>Actinomycetota</taxon>
        <taxon>Actinomycetes</taxon>
        <taxon>Micrococcales</taxon>
        <taxon>Microbacteriaceae</taxon>
        <taxon>Candidatus Lumbricidiphila</taxon>
    </lineage>
</organism>
<dbReference type="AlphaFoldDB" id="A0A2A6FUW0"/>
<dbReference type="Proteomes" id="UP000219994">
    <property type="component" value="Unassembled WGS sequence"/>
</dbReference>
<evidence type="ECO:0000259" key="1">
    <source>
        <dbReference type="Pfam" id="PF13518"/>
    </source>
</evidence>
<dbReference type="SUPFAM" id="SSF46689">
    <property type="entry name" value="Homeodomain-like"/>
    <property type="match status" value="1"/>
</dbReference>
<reference evidence="3" key="1">
    <citation type="submission" date="2017-03" db="EMBL/GenBank/DDBJ databases">
        <authorList>
            <person name="Lund M.B."/>
        </authorList>
    </citation>
    <scope>NUCLEOTIDE SEQUENCE [LARGE SCALE GENOMIC DNA]</scope>
</reference>
<feature type="domain" description="Insertion element IS150 protein InsJ-like helix-turn-helix" evidence="1">
    <location>
        <begin position="16"/>
        <end position="62"/>
    </location>
</feature>
<dbReference type="InterPro" id="IPR055247">
    <property type="entry name" value="InsJ-like_HTH"/>
</dbReference>
<evidence type="ECO:0000313" key="2">
    <source>
        <dbReference type="EMBL" id="PDQ36509.1"/>
    </source>
</evidence>
<gene>
    <name evidence="2" type="ORF">B5766_00385</name>
</gene>